<gene>
    <name evidence="2" type="ORF">PUN28_018149</name>
</gene>
<dbReference type="Proteomes" id="UP001430953">
    <property type="component" value="Unassembled WGS sequence"/>
</dbReference>
<reference evidence="2 3" key="1">
    <citation type="submission" date="2023-03" db="EMBL/GenBank/DDBJ databases">
        <title>High recombination rates correlate with genetic variation in Cardiocondyla obscurior ants.</title>
        <authorList>
            <person name="Errbii M."/>
        </authorList>
    </citation>
    <scope>NUCLEOTIDE SEQUENCE [LARGE SCALE GENOMIC DNA]</scope>
    <source>
        <strain evidence="2">Alpha-2009</strain>
        <tissue evidence="2">Whole body</tissue>
    </source>
</reference>
<evidence type="ECO:0000313" key="2">
    <source>
        <dbReference type="EMBL" id="KAL0102652.1"/>
    </source>
</evidence>
<proteinExistence type="predicted"/>
<accession>A0AAW2ELG5</accession>
<protein>
    <submittedName>
        <fullName evidence="2">Uncharacterized protein</fullName>
    </submittedName>
</protein>
<dbReference type="AlphaFoldDB" id="A0AAW2ELG5"/>
<evidence type="ECO:0000256" key="1">
    <source>
        <dbReference type="SAM" id="MobiDB-lite"/>
    </source>
</evidence>
<organism evidence="2 3">
    <name type="scientific">Cardiocondyla obscurior</name>
    <dbReference type="NCBI Taxonomy" id="286306"/>
    <lineage>
        <taxon>Eukaryota</taxon>
        <taxon>Metazoa</taxon>
        <taxon>Ecdysozoa</taxon>
        <taxon>Arthropoda</taxon>
        <taxon>Hexapoda</taxon>
        <taxon>Insecta</taxon>
        <taxon>Pterygota</taxon>
        <taxon>Neoptera</taxon>
        <taxon>Endopterygota</taxon>
        <taxon>Hymenoptera</taxon>
        <taxon>Apocrita</taxon>
        <taxon>Aculeata</taxon>
        <taxon>Formicoidea</taxon>
        <taxon>Formicidae</taxon>
        <taxon>Myrmicinae</taxon>
        <taxon>Cardiocondyla</taxon>
    </lineage>
</organism>
<dbReference type="EMBL" id="JADYXP020000022">
    <property type="protein sequence ID" value="KAL0102652.1"/>
    <property type="molecule type" value="Genomic_DNA"/>
</dbReference>
<comment type="caution">
    <text evidence="2">The sequence shown here is derived from an EMBL/GenBank/DDBJ whole genome shotgun (WGS) entry which is preliminary data.</text>
</comment>
<evidence type="ECO:0000313" key="3">
    <source>
        <dbReference type="Proteomes" id="UP001430953"/>
    </source>
</evidence>
<sequence length="121" mass="13771">MTGILNNDNDAVNGDSFLPPESPTMTTTTVPFARRARPLPPRNPVLDGAGRAKRAALFSRRNFTSLIDRGKRTREIIDFLLRRALTLLPPLSHFNRPVSFWGSIIRAKRNLIKYIEPRNNF</sequence>
<keyword evidence="3" id="KW-1185">Reference proteome</keyword>
<feature type="region of interest" description="Disordered" evidence="1">
    <location>
        <begin position="1"/>
        <end position="27"/>
    </location>
</feature>
<feature type="compositionally biased region" description="Polar residues" evidence="1">
    <location>
        <begin position="1"/>
        <end position="10"/>
    </location>
</feature>
<name>A0AAW2ELG5_9HYME</name>